<keyword evidence="1 5" id="KW-0378">Hydrolase</keyword>
<feature type="chain" id="PRO_5046361711" evidence="3">
    <location>
        <begin position="19"/>
        <end position="837"/>
    </location>
</feature>
<evidence type="ECO:0000256" key="3">
    <source>
        <dbReference type="SAM" id="SignalP"/>
    </source>
</evidence>
<sequence length="837" mass="88947">MRLLRRLAALAAASLTLAAPIPPAARPYTLDDHLAREALGRTGVSADGRWLVWERRGPYRTGARFDHDRFNDLFRTRLEVTDLTGPLGRRPLGPHAPGAGYALGPLSPDGARAAVFRLAGEDWRLGLADLPAAEVRWLDVAPEISDFGETLIWRSPGELLVIATADARPPFALRWVRPQAQLARRWAENARGGAPATAVGSGRYIGLRPRDPPKRLLRIDVRSGAVRELLRGDFTDLALSPDGRTLALFEASADIPLAAGEPVQGEAGIATRRLRLRLLDLKTGRATPAAPGWDLLAHLLAWSPDSRELLVYGRQGRTWRDGRLLRVVRLTGRAAPLPTTGLEVVARRRPEAVRAGWLAGQPVLWARGAEGRWDWRRWTGSGWRTLTAAAPAPATAAAVSGGRLLAVAGGRAWSFGPAGEARALAPEAAPFPFGPGGVPGRADLALPAGGGLLALRGAAETRELVRLTPGGAALVARLGRGEDPVAVGPGGALLRQVGGGGREAYSWTGPDGRRTPLLTLNARLADVEAPDLCTVAHTGPAGERLTSWLALPRGRPDPAPLVVWPYPGRVHRAPPAALDPRRLGELATPLLLVGHGYAVLLPSLPTPAAQDGPADGLAERILQAVDAATAARCAAGRVDAARLGLWGHSFGGYAALVVAGQTDRFAAVVAAAAPSELASLHGEFGPNRRLSPEEGLATPWTAGWVESLQGAMSAPPWDAPERYRRNSPVFAAGQVRTPLMIVHGELDGFPLGQAELMFSALYRQGKDAQLVTYWGEGHTFRSPGALDDLHRRAFAFLDSHLGLTGGRPPRPGSAPASGAPRPRRERREGGRAPRRRA</sequence>
<accession>A0ABW4N692</accession>
<dbReference type="RefSeq" id="WP_377281691.1">
    <property type="nucleotide sequence ID" value="NZ_JBHRSI010000004.1"/>
</dbReference>
<comment type="caution">
    <text evidence="5">The sequence shown here is derived from an EMBL/GenBank/DDBJ whole genome shotgun (WGS) entry which is preliminary data.</text>
</comment>
<keyword evidence="3" id="KW-0732">Signal</keyword>
<dbReference type="PANTHER" id="PTHR22946:SF9">
    <property type="entry name" value="POLYKETIDE TRANSFERASE AF380"/>
    <property type="match status" value="1"/>
</dbReference>
<dbReference type="Pfam" id="PF00326">
    <property type="entry name" value="Peptidase_S9"/>
    <property type="match status" value="1"/>
</dbReference>
<evidence type="ECO:0000313" key="6">
    <source>
        <dbReference type="Proteomes" id="UP001597237"/>
    </source>
</evidence>
<dbReference type="GO" id="GO:0016787">
    <property type="term" value="F:hydrolase activity"/>
    <property type="evidence" value="ECO:0007669"/>
    <property type="project" value="UniProtKB-KW"/>
</dbReference>
<dbReference type="EMBL" id="JBHUEY010000012">
    <property type="protein sequence ID" value="MFD1785654.1"/>
    <property type="molecule type" value="Genomic_DNA"/>
</dbReference>
<evidence type="ECO:0000313" key="5">
    <source>
        <dbReference type="EMBL" id="MFD1785654.1"/>
    </source>
</evidence>
<dbReference type="Gene3D" id="3.40.50.1820">
    <property type="entry name" value="alpha/beta hydrolase"/>
    <property type="match status" value="1"/>
</dbReference>
<dbReference type="SUPFAM" id="SSF82171">
    <property type="entry name" value="DPP6 N-terminal domain-like"/>
    <property type="match status" value="1"/>
</dbReference>
<dbReference type="InterPro" id="IPR050261">
    <property type="entry name" value="FrsA_esterase"/>
</dbReference>
<protein>
    <submittedName>
        <fullName evidence="5">Alpha/beta hydrolase family protein</fullName>
        <ecNumber evidence="5">3.4.-.-</ecNumber>
    </submittedName>
</protein>
<dbReference type="Proteomes" id="UP001597237">
    <property type="component" value="Unassembled WGS sequence"/>
</dbReference>
<evidence type="ECO:0000256" key="2">
    <source>
        <dbReference type="SAM" id="MobiDB-lite"/>
    </source>
</evidence>
<name>A0ABW4N692_9CAUL</name>
<gene>
    <name evidence="5" type="ORF">ACFSC0_19825</name>
</gene>
<dbReference type="SUPFAM" id="SSF53474">
    <property type="entry name" value="alpha/beta-Hydrolases"/>
    <property type="match status" value="1"/>
</dbReference>
<dbReference type="PANTHER" id="PTHR22946">
    <property type="entry name" value="DIENELACTONE HYDROLASE DOMAIN-CONTAINING PROTEIN-RELATED"/>
    <property type="match status" value="1"/>
</dbReference>
<reference evidence="6" key="1">
    <citation type="journal article" date="2019" name="Int. J. Syst. Evol. Microbiol.">
        <title>The Global Catalogue of Microorganisms (GCM) 10K type strain sequencing project: providing services to taxonomists for standard genome sequencing and annotation.</title>
        <authorList>
            <consortium name="The Broad Institute Genomics Platform"/>
            <consortium name="The Broad Institute Genome Sequencing Center for Infectious Disease"/>
            <person name="Wu L."/>
            <person name="Ma J."/>
        </authorList>
    </citation>
    <scope>NUCLEOTIDE SEQUENCE [LARGE SCALE GENOMIC DNA]</scope>
    <source>
        <strain evidence="6">DFY28</strain>
    </source>
</reference>
<evidence type="ECO:0000259" key="4">
    <source>
        <dbReference type="Pfam" id="PF00326"/>
    </source>
</evidence>
<feature type="signal peptide" evidence="3">
    <location>
        <begin position="1"/>
        <end position="18"/>
    </location>
</feature>
<proteinExistence type="predicted"/>
<dbReference type="SUPFAM" id="SSF63829">
    <property type="entry name" value="Calcium-dependent phosphotriesterase"/>
    <property type="match status" value="1"/>
</dbReference>
<keyword evidence="6" id="KW-1185">Reference proteome</keyword>
<dbReference type="EC" id="3.4.-.-" evidence="5"/>
<feature type="region of interest" description="Disordered" evidence="2">
    <location>
        <begin position="802"/>
        <end position="837"/>
    </location>
</feature>
<organism evidence="5 6">
    <name type="scientific">Phenylobacterium terrae</name>
    <dbReference type="NCBI Taxonomy" id="2665495"/>
    <lineage>
        <taxon>Bacteria</taxon>
        <taxon>Pseudomonadati</taxon>
        <taxon>Pseudomonadota</taxon>
        <taxon>Alphaproteobacteria</taxon>
        <taxon>Caulobacterales</taxon>
        <taxon>Caulobacteraceae</taxon>
        <taxon>Phenylobacterium</taxon>
    </lineage>
</organism>
<dbReference type="InterPro" id="IPR029058">
    <property type="entry name" value="AB_hydrolase_fold"/>
</dbReference>
<feature type="domain" description="Peptidase S9 prolyl oligopeptidase catalytic" evidence="4">
    <location>
        <begin position="631"/>
        <end position="802"/>
    </location>
</feature>
<dbReference type="InterPro" id="IPR001375">
    <property type="entry name" value="Peptidase_S9_cat"/>
</dbReference>
<evidence type="ECO:0000256" key="1">
    <source>
        <dbReference type="ARBA" id="ARBA00022801"/>
    </source>
</evidence>